<reference evidence="3" key="1">
    <citation type="journal article" date="2019" name="Int. J. Syst. Evol. Microbiol.">
        <title>The Global Catalogue of Microorganisms (GCM) 10K type strain sequencing project: providing services to taxonomists for standard genome sequencing and annotation.</title>
        <authorList>
            <consortium name="The Broad Institute Genomics Platform"/>
            <consortium name="The Broad Institute Genome Sequencing Center for Infectious Disease"/>
            <person name="Wu L."/>
            <person name="Ma J."/>
        </authorList>
    </citation>
    <scope>NUCLEOTIDE SEQUENCE [LARGE SCALE GENOMIC DNA]</scope>
    <source>
        <strain evidence="3">JCM 11136</strain>
    </source>
</reference>
<comment type="caution">
    <text evidence="2">The sequence shown here is derived from an EMBL/GenBank/DDBJ whole genome shotgun (WGS) entry which is preliminary data.</text>
</comment>
<accession>A0ABP3ZFG6</accession>
<gene>
    <name evidence="2" type="ORF">GCM10009560_16980</name>
</gene>
<evidence type="ECO:0000313" key="3">
    <source>
        <dbReference type="Proteomes" id="UP001501578"/>
    </source>
</evidence>
<feature type="compositionally biased region" description="Basic residues" evidence="1">
    <location>
        <begin position="174"/>
        <end position="188"/>
    </location>
</feature>
<evidence type="ECO:0000313" key="2">
    <source>
        <dbReference type="EMBL" id="GAA0919439.1"/>
    </source>
</evidence>
<proteinExistence type="predicted"/>
<dbReference type="Proteomes" id="UP001501578">
    <property type="component" value="Unassembled WGS sequence"/>
</dbReference>
<feature type="region of interest" description="Disordered" evidence="1">
    <location>
        <begin position="125"/>
        <end position="208"/>
    </location>
</feature>
<dbReference type="PROSITE" id="PS51257">
    <property type="entry name" value="PROKAR_LIPOPROTEIN"/>
    <property type="match status" value="1"/>
</dbReference>
<keyword evidence="3" id="KW-1185">Reference proteome</keyword>
<evidence type="ECO:0000256" key="1">
    <source>
        <dbReference type="SAM" id="MobiDB-lite"/>
    </source>
</evidence>
<protein>
    <submittedName>
        <fullName evidence="2">Uncharacterized protein</fullName>
    </submittedName>
</protein>
<organism evidence="2 3">
    <name type="scientific">Nonomuraea longicatena</name>
    <dbReference type="NCBI Taxonomy" id="83682"/>
    <lineage>
        <taxon>Bacteria</taxon>
        <taxon>Bacillati</taxon>
        <taxon>Actinomycetota</taxon>
        <taxon>Actinomycetes</taxon>
        <taxon>Streptosporangiales</taxon>
        <taxon>Streptosporangiaceae</taxon>
        <taxon>Nonomuraea</taxon>
    </lineage>
</organism>
<name>A0ABP3ZFG6_9ACTN</name>
<sequence>MRSIAPLFTGFALTFTVACIGAAPARAGGDISIRPASARPGDLVTVRLRCAPETTSGRVNGPTSFGAVPADRFDGGVFERDVRVPERTRKGPHAVFGFCGDSTKSGTKTGTMGLYRVVPAGEPLLGGGLARPSDTPEPGEGRAKSSRGGGGLSGLPLFSSGRPGGQPKSGAGRPGKRRVGEHRSHRPRPAGDRQRAFPRAKNGRATEREEFLSRAFAKQTGDISRALTGRSDGLPQLTPDRMAKINRLLGGRPSPIGFWPGGMR</sequence>
<dbReference type="EMBL" id="BAAAHQ010000007">
    <property type="protein sequence ID" value="GAA0919439.1"/>
    <property type="molecule type" value="Genomic_DNA"/>
</dbReference>
<dbReference type="RefSeq" id="WP_343949162.1">
    <property type="nucleotide sequence ID" value="NZ_BAAAHQ010000007.1"/>
</dbReference>